<dbReference type="AlphaFoldDB" id="A0A9J6ZDB2"/>
<dbReference type="KEGG" id="plig:NAG76_19065"/>
<name>A0A9J6ZDB2_9BACL</name>
<dbReference type="EMBL" id="CP097899">
    <property type="protein sequence ID" value="URN93904.1"/>
    <property type="molecule type" value="Genomic_DNA"/>
</dbReference>
<gene>
    <name evidence="1" type="ORF">NAG76_19065</name>
</gene>
<sequence length="57" mass="6308">MGFQNRAGEALLEQGGSANVRGWYMRTVLAKFASDAMSSNPRSIPIVIKARILNYHL</sequence>
<evidence type="ECO:0000313" key="1">
    <source>
        <dbReference type="EMBL" id="URN93904.1"/>
    </source>
</evidence>
<evidence type="ECO:0000313" key="2">
    <source>
        <dbReference type="Proteomes" id="UP001056756"/>
    </source>
</evidence>
<accession>A0A9J6ZDB2</accession>
<reference evidence="1" key="1">
    <citation type="submission" date="2022-05" db="EMBL/GenBank/DDBJ databases">
        <title>Novel bacterial taxa in a minimal lignocellulolytic consortium and its capacity to transform plastics disclosed by genome-resolved metagenomics.</title>
        <authorList>
            <person name="Rodriguez C.A.D."/>
            <person name="Diaz-Garcia L."/>
            <person name="Herrera K."/>
            <person name="Tarazona N.A."/>
            <person name="Sproer C."/>
            <person name="Overmann J."/>
            <person name="Jimenez D.J."/>
        </authorList>
    </citation>
    <scope>NUCLEOTIDE SEQUENCE</scope>
    <source>
        <strain evidence="1">MAG5</strain>
    </source>
</reference>
<proteinExistence type="predicted"/>
<protein>
    <submittedName>
        <fullName evidence="1">Uncharacterized protein</fullName>
    </submittedName>
</protein>
<dbReference type="Proteomes" id="UP001056756">
    <property type="component" value="Chromosome"/>
</dbReference>
<organism evidence="1 2">
    <name type="scientific">Candidatus Pristimantibacillus lignocellulolyticus</name>
    <dbReference type="NCBI Taxonomy" id="2994561"/>
    <lineage>
        <taxon>Bacteria</taxon>
        <taxon>Bacillati</taxon>
        <taxon>Bacillota</taxon>
        <taxon>Bacilli</taxon>
        <taxon>Bacillales</taxon>
        <taxon>Paenibacillaceae</taxon>
        <taxon>Candidatus Pristimantibacillus</taxon>
    </lineage>
</organism>